<feature type="transmembrane region" description="Helical" evidence="1">
    <location>
        <begin position="25"/>
        <end position="45"/>
    </location>
</feature>
<dbReference type="EMBL" id="RBNI01002933">
    <property type="protein sequence ID" value="RUP48811.1"/>
    <property type="molecule type" value="Genomic_DNA"/>
</dbReference>
<keyword evidence="1" id="KW-1133">Transmembrane helix</keyword>
<name>A0A433DD91_9FUNG</name>
<organism evidence="2 3">
    <name type="scientific">Jimgerdemannia flammicorona</name>
    <dbReference type="NCBI Taxonomy" id="994334"/>
    <lineage>
        <taxon>Eukaryota</taxon>
        <taxon>Fungi</taxon>
        <taxon>Fungi incertae sedis</taxon>
        <taxon>Mucoromycota</taxon>
        <taxon>Mucoromycotina</taxon>
        <taxon>Endogonomycetes</taxon>
        <taxon>Endogonales</taxon>
        <taxon>Endogonaceae</taxon>
        <taxon>Jimgerdemannia</taxon>
    </lineage>
</organism>
<accession>A0A433DD91</accession>
<sequence>MNPMHRTSHIRHTYVTSYNMTSYRLPLTIGIQACTLAMVTLDYWVPSLHARHVNISLDLQRHDGRNVEVHYCYLLDVPDSDGGLVM</sequence>
<evidence type="ECO:0000313" key="3">
    <source>
        <dbReference type="Proteomes" id="UP000268093"/>
    </source>
</evidence>
<comment type="caution">
    <text evidence="2">The sequence shown here is derived from an EMBL/GenBank/DDBJ whole genome shotgun (WGS) entry which is preliminary data.</text>
</comment>
<protein>
    <submittedName>
        <fullName evidence="2">Uncharacterized protein</fullName>
    </submittedName>
</protein>
<keyword evidence="3" id="KW-1185">Reference proteome</keyword>
<keyword evidence="1" id="KW-0812">Transmembrane</keyword>
<gene>
    <name evidence="2" type="ORF">BC936DRAFT_143923</name>
</gene>
<evidence type="ECO:0000256" key="1">
    <source>
        <dbReference type="SAM" id="Phobius"/>
    </source>
</evidence>
<reference evidence="2 3" key="1">
    <citation type="journal article" date="2018" name="New Phytol.">
        <title>Phylogenomics of Endogonaceae and evolution of mycorrhizas within Mucoromycota.</title>
        <authorList>
            <person name="Chang Y."/>
            <person name="Desiro A."/>
            <person name="Na H."/>
            <person name="Sandor L."/>
            <person name="Lipzen A."/>
            <person name="Clum A."/>
            <person name="Barry K."/>
            <person name="Grigoriev I.V."/>
            <person name="Martin F.M."/>
            <person name="Stajich J.E."/>
            <person name="Smith M.E."/>
            <person name="Bonito G."/>
            <person name="Spatafora J.W."/>
        </authorList>
    </citation>
    <scope>NUCLEOTIDE SEQUENCE [LARGE SCALE GENOMIC DNA]</scope>
    <source>
        <strain evidence="2 3">GMNB39</strain>
    </source>
</reference>
<dbReference type="Proteomes" id="UP000268093">
    <property type="component" value="Unassembled WGS sequence"/>
</dbReference>
<keyword evidence="1" id="KW-0472">Membrane</keyword>
<evidence type="ECO:0000313" key="2">
    <source>
        <dbReference type="EMBL" id="RUP48811.1"/>
    </source>
</evidence>
<proteinExistence type="predicted"/>
<dbReference type="AlphaFoldDB" id="A0A433DD91"/>